<organism evidence="1 2">
    <name type="scientific">Streptomyces canus</name>
    <dbReference type="NCBI Taxonomy" id="58343"/>
    <lineage>
        <taxon>Bacteria</taxon>
        <taxon>Bacillati</taxon>
        <taxon>Actinomycetota</taxon>
        <taxon>Actinomycetes</taxon>
        <taxon>Kitasatosporales</taxon>
        <taxon>Streptomycetaceae</taxon>
        <taxon>Streptomyces</taxon>
        <taxon>Streptomyces aurantiacus group</taxon>
    </lineage>
</organism>
<dbReference type="Proteomes" id="UP001234216">
    <property type="component" value="Unassembled WGS sequence"/>
</dbReference>
<comment type="caution">
    <text evidence="1">The sequence shown here is derived from an EMBL/GenBank/DDBJ whole genome shotgun (WGS) entry which is preliminary data.</text>
</comment>
<proteinExistence type="predicted"/>
<reference evidence="1" key="1">
    <citation type="submission" date="2023-07" db="EMBL/GenBank/DDBJ databases">
        <title>Comparative genomics of wheat-associated soil bacteria to identify genetic determinants of phenazine resistance.</title>
        <authorList>
            <person name="Mouncey N."/>
        </authorList>
    </citation>
    <scope>NUCLEOTIDE SEQUENCE</scope>
    <source>
        <strain evidence="1">V4I22</strain>
    </source>
</reference>
<gene>
    <name evidence="1" type="ORF">QFZ22_004165</name>
</gene>
<dbReference type="AlphaFoldDB" id="A0AAW8FGA9"/>
<sequence length="65" mass="6488">MGVPISGLPWGYGSRAPDSASHARSLKIYLSGGAGTPQSVHPDCPEASATQAFASPASFTATIGV</sequence>
<evidence type="ECO:0000313" key="2">
    <source>
        <dbReference type="Proteomes" id="UP001234216"/>
    </source>
</evidence>
<evidence type="ECO:0000313" key="1">
    <source>
        <dbReference type="EMBL" id="MDQ0908180.1"/>
    </source>
</evidence>
<protein>
    <submittedName>
        <fullName evidence="1">Uncharacterized protein</fullName>
    </submittedName>
</protein>
<accession>A0AAW8FGA9</accession>
<name>A0AAW8FGA9_9ACTN</name>
<dbReference type="EMBL" id="JAUSZV010000005">
    <property type="protein sequence ID" value="MDQ0908180.1"/>
    <property type="molecule type" value="Genomic_DNA"/>
</dbReference>